<protein>
    <submittedName>
        <fullName evidence="1">Uncharacterized protein</fullName>
    </submittedName>
</protein>
<organism evidence="1 2">
    <name type="scientific">Perkinsus chesapeaki</name>
    <name type="common">Clam parasite</name>
    <name type="synonym">Perkinsus andrewsi</name>
    <dbReference type="NCBI Taxonomy" id="330153"/>
    <lineage>
        <taxon>Eukaryota</taxon>
        <taxon>Sar</taxon>
        <taxon>Alveolata</taxon>
        <taxon>Perkinsozoa</taxon>
        <taxon>Perkinsea</taxon>
        <taxon>Perkinsida</taxon>
        <taxon>Perkinsidae</taxon>
        <taxon>Perkinsus</taxon>
    </lineage>
</organism>
<accession>A0A7J6KPZ3</accession>
<gene>
    <name evidence="1" type="ORF">FOL47_002103</name>
</gene>
<evidence type="ECO:0000313" key="2">
    <source>
        <dbReference type="Proteomes" id="UP000591131"/>
    </source>
</evidence>
<feature type="non-terminal residue" evidence="1">
    <location>
        <position position="1"/>
    </location>
</feature>
<dbReference type="InterPro" id="IPR036691">
    <property type="entry name" value="Endo/exonu/phosph_ase_sf"/>
</dbReference>
<name>A0A7J6KPZ3_PERCH</name>
<dbReference type="AlphaFoldDB" id="A0A7J6KPZ3"/>
<proteinExistence type="predicted"/>
<dbReference type="Gene3D" id="3.60.10.10">
    <property type="entry name" value="Endonuclease/exonuclease/phosphatase"/>
    <property type="match status" value="1"/>
</dbReference>
<reference evidence="1 2" key="1">
    <citation type="submission" date="2020-04" db="EMBL/GenBank/DDBJ databases">
        <title>Perkinsus chesapeaki whole genome sequence.</title>
        <authorList>
            <person name="Bogema D.R."/>
        </authorList>
    </citation>
    <scope>NUCLEOTIDE SEQUENCE [LARGE SCALE GENOMIC DNA]</scope>
    <source>
        <strain evidence="1">ATCC PRA-425</strain>
    </source>
</reference>
<comment type="caution">
    <text evidence="1">The sequence shown here is derived from an EMBL/GenBank/DDBJ whole genome shotgun (WGS) entry which is preliminary data.</text>
</comment>
<sequence>MDKLGSSGVWPANIKQKVQQVVQIKLKCGYSSKGLEACRDWTAIDIDCCGTRYPTLRLVSGYCPSDGRITMEDCLEGLNFNFITGHHVILCCDSNAWNNWGTPPDGGSYQRRRGQVLEDWADYTGLQILNDAG</sequence>
<keyword evidence="2" id="KW-1185">Reference proteome</keyword>
<dbReference type="Proteomes" id="UP000591131">
    <property type="component" value="Unassembled WGS sequence"/>
</dbReference>
<evidence type="ECO:0000313" key="1">
    <source>
        <dbReference type="EMBL" id="KAF4649413.1"/>
    </source>
</evidence>
<dbReference type="EMBL" id="JAAPAO010001549">
    <property type="protein sequence ID" value="KAF4649413.1"/>
    <property type="molecule type" value="Genomic_DNA"/>
</dbReference>
<dbReference type="SUPFAM" id="SSF56219">
    <property type="entry name" value="DNase I-like"/>
    <property type="match status" value="1"/>
</dbReference>